<dbReference type="PANTHER" id="PTHR46577">
    <property type="entry name" value="HTH-TYPE TRANSCRIPTIONAL REGULATORY PROTEIN GABR"/>
    <property type="match status" value="1"/>
</dbReference>
<accession>D5RUH4</accession>
<evidence type="ECO:0000313" key="3">
    <source>
        <dbReference type="Proteomes" id="UP000005324"/>
    </source>
</evidence>
<comment type="caution">
    <text evidence="2">The sequence shown here is derived from an EMBL/GenBank/DDBJ whole genome shotgun (WGS) entry which is preliminary data.</text>
</comment>
<name>D5RUH4_9PROT</name>
<dbReference type="AlphaFoldDB" id="D5RUH4"/>
<dbReference type="Gene3D" id="3.40.640.10">
    <property type="entry name" value="Type I PLP-dependent aspartate aminotransferase-like (Major domain)"/>
    <property type="match status" value="1"/>
</dbReference>
<organism evidence="2 3">
    <name type="scientific">Pseudoroseomonas cervicalis ATCC 49957</name>
    <dbReference type="NCBI Taxonomy" id="525371"/>
    <lineage>
        <taxon>Bacteria</taxon>
        <taxon>Pseudomonadati</taxon>
        <taxon>Pseudomonadota</taxon>
        <taxon>Alphaproteobacteria</taxon>
        <taxon>Acetobacterales</taxon>
        <taxon>Roseomonadaceae</taxon>
        <taxon>Roseomonas</taxon>
    </lineage>
</organism>
<dbReference type="Pfam" id="PF00155">
    <property type="entry name" value="Aminotran_1_2"/>
    <property type="match status" value="1"/>
</dbReference>
<proteinExistence type="predicted"/>
<evidence type="ECO:0000259" key="1">
    <source>
        <dbReference type="Pfam" id="PF00155"/>
    </source>
</evidence>
<dbReference type="Proteomes" id="UP000005324">
    <property type="component" value="Unassembled WGS sequence"/>
</dbReference>
<keyword evidence="3" id="KW-1185">Reference proteome</keyword>
<sequence>MVNGSQQGLDLCARLLLDPGEAVVMEEPGYVLARQAFQAVGARLCPVPVDAEGLVTGALPAARLAYTTPSHQFPLGGVLPAGRRRALLDWAARQDALVIEDDYDGEYRYGIAPIPPLQAMDAAGRVIYLGTLSKTLSPRLRLGYLVPPPGLAPLFARAKRLADRHAPLLEQEALAALIQGGAL</sequence>
<dbReference type="InterPro" id="IPR015424">
    <property type="entry name" value="PyrdxlP-dep_Trfase"/>
</dbReference>
<feature type="domain" description="Aminotransferase class I/classII large" evidence="1">
    <location>
        <begin position="1"/>
        <end position="153"/>
    </location>
</feature>
<dbReference type="InterPro" id="IPR051446">
    <property type="entry name" value="HTH_trans_reg/aminotransferase"/>
</dbReference>
<dbReference type="SUPFAM" id="SSF53383">
    <property type="entry name" value="PLP-dependent transferases"/>
    <property type="match status" value="1"/>
</dbReference>
<dbReference type="EMBL" id="ADVL01000993">
    <property type="protein sequence ID" value="EFH09045.1"/>
    <property type="molecule type" value="Genomic_DNA"/>
</dbReference>
<dbReference type="InterPro" id="IPR015421">
    <property type="entry name" value="PyrdxlP-dep_Trfase_major"/>
</dbReference>
<dbReference type="CDD" id="cd00609">
    <property type="entry name" value="AAT_like"/>
    <property type="match status" value="1"/>
</dbReference>
<protein>
    <recommendedName>
        <fullName evidence="1">Aminotransferase class I/classII large domain-containing protein</fullName>
    </recommendedName>
</protein>
<dbReference type="InterPro" id="IPR004839">
    <property type="entry name" value="Aminotransferase_I/II_large"/>
</dbReference>
<dbReference type="HOGENOM" id="CLU_1478180_0_0_5"/>
<dbReference type="PANTHER" id="PTHR46577:SF1">
    <property type="entry name" value="HTH-TYPE TRANSCRIPTIONAL REGULATORY PROTEIN GABR"/>
    <property type="match status" value="1"/>
</dbReference>
<feature type="non-terminal residue" evidence="2">
    <location>
        <position position="183"/>
    </location>
</feature>
<dbReference type="GO" id="GO:0030170">
    <property type="term" value="F:pyridoxal phosphate binding"/>
    <property type="evidence" value="ECO:0007669"/>
    <property type="project" value="InterPro"/>
</dbReference>
<evidence type="ECO:0000313" key="2">
    <source>
        <dbReference type="EMBL" id="EFH09045.1"/>
    </source>
</evidence>
<gene>
    <name evidence="2" type="ORF">HMPREF0731_4736</name>
</gene>
<reference evidence="2 3" key="1">
    <citation type="submission" date="2010-04" db="EMBL/GenBank/DDBJ databases">
        <authorList>
            <person name="Qin X."/>
            <person name="Bachman B."/>
            <person name="Battles P."/>
            <person name="Bell A."/>
            <person name="Bess C."/>
            <person name="Bickham C."/>
            <person name="Chaboub L."/>
            <person name="Chen D."/>
            <person name="Coyle M."/>
            <person name="Deiros D.R."/>
            <person name="Dinh H."/>
            <person name="Forbes L."/>
            <person name="Fowler G."/>
            <person name="Francisco L."/>
            <person name="Fu Q."/>
            <person name="Gubbala S."/>
            <person name="Hale W."/>
            <person name="Han Y."/>
            <person name="Hemphill L."/>
            <person name="Highlander S.K."/>
            <person name="Hirani K."/>
            <person name="Hogues M."/>
            <person name="Jackson L."/>
            <person name="Jakkamsetti A."/>
            <person name="Javaid M."/>
            <person name="Jiang H."/>
            <person name="Korchina V."/>
            <person name="Kovar C."/>
            <person name="Lara F."/>
            <person name="Lee S."/>
            <person name="Mata R."/>
            <person name="Mathew T."/>
            <person name="Moen C."/>
            <person name="Morales K."/>
            <person name="Munidasa M."/>
            <person name="Nazareth L."/>
            <person name="Ngo R."/>
            <person name="Nguyen L."/>
            <person name="Okwuonu G."/>
            <person name="Ongeri F."/>
            <person name="Patil S."/>
            <person name="Petrosino J."/>
            <person name="Pham C."/>
            <person name="Pham P."/>
            <person name="Pu L.-L."/>
            <person name="Puazo M."/>
            <person name="Raj R."/>
            <person name="Reid J."/>
            <person name="Rouhana J."/>
            <person name="Saada N."/>
            <person name="Shang Y."/>
            <person name="Simmons D."/>
            <person name="Thornton R."/>
            <person name="Warren J."/>
            <person name="Weissenberger G."/>
            <person name="Zhang J."/>
            <person name="Zhang L."/>
            <person name="Zhou C."/>
            <person name="Zhu D."/>
            <person name="Muzny D."/>
            <person name="Worley K."/>
            <person name="Gibbs R."/>
        </authorList>
    </citation>
    <scope>NUCLEOTIDE SEQUENCE [LARGE SCALE GENOMIC DNA]</scope>
    <source>
        <strain evidence="2 3">ATCC 49957</strain>
    </source>
</reference>